<keyword evidence="6 8" id="KW-1133">Transmembrane helix</keyword>
<dbReference type="EMBL" id="MGBR01000001">
    <property type="protein sequence ID" value="OGK73755.1"/>
    <property type="molecule type" value="Genomic_DNA"/>
</dbReference>
<evidence type="ECO:0000313" key="10">
    <source>
        <dbReference type="EMBL" id="OGK73755.1"/>
    </source>
</evidence>
<gene>
    <name evidence="10" type="ORF">A3K52_03140</name>
</gene>
<evidence type="ECO:0000259" key="9">
    <source>
        <dbReference type="Pfam" id="PF13231"/>
    </source>
</evidence>
<keyword evidence="3" id="KW-0328">Glycosyltransferase</keyword>
<evidence type="ECO:0000256" key="2">
    <source>
        <dbReference type="ARBA" id="ARBA00022475"/>
    </source>
</evidence>
<evidence type="ECO:0000256" key="7">
    <source>
        <dbReference type="ARBA" id="ARBA00023136"/>
    </source>
</evidence>
<evidence type="ECO:0000256" key="8">
    <source>
        <dbReference type="SAM" id="Phobius"/>
    </source>
</evidence>
<dbReference type="InterPro" id="IPR038731">
    <property type="entry name" value="RgtA/B/C-like"/>
</dbReference>
<dbReference type="AlphaFoldDB" id="A0A1F7L0U7"/>
<dbReference type="GO" id="GO:0009103">
    <property type="term" value="P:lipopolysaccharide biosynthetic process"/>
    <property type="evidence" value="ECO:0007669"/>
    <property type="project" value="UniProtKB-ARBA"/>
</dbReference>
<feature type="transmembrane region" description="Helical" evidence="8">
    <location>
        <begin position="291"/>
        <end position="310"/>
    </location>
</feature>
<name>A0A1F7L0U7_9BACT</name>
<feature type="transmembrane region" description="Helical" evidence="8">
    <location>
        <begin position="125"/>
        <end position="144"/>
    </location>
</feature>
<dbReference type="PANTHER" id="PTHR33908:SF11">
    <property type="entry name" value="MEMBRANE PROTEIN"/>
    <property type="match status" value="1"/>
</dbReference>
<feature type="transmembrane region" description="Helical" evidence="8">
    <location>
        <begin position="261"/>
        <end position="285"/>
    </location>
</feature>
<keyword evidence="4" id="KW-0808">Transferase</keyword>
<evidence type="ECO:0000256" key="4">
    <source>
        <dbReference type="ARBA" id="ARBA00022679"/>
    </source>
</evidence>
<dbReference type="InterPro" id="IPR050297">
    <property type="entry name" value="LipidA_mod_glycosyltrf_83"/>
</dbReference>
<dbReference type="GO" id="GO:0005886">
    <property type="term" value="C:plasma membrane"/>
    <property type="evidence" value="ECO:0007669"/>
    <property type="project" value="UniProtKB-SubCell"/>
</dbReference>
<keyword evidence="7 8" id="KW-0472">Membrane</keyword>
<comment type="subcellular location">
    <subcellularLocation>
        <location evidence="1">Cell membrane</location>
        <topology evidence="1">Multi-pass membrane protein</topology>
    </subcellularLocation>
</comment>
<feature type="domain" description="Glycosyltransferase RgtA/B/C/D-like" evidence="9">
    <location>
        <begin position="53"/>
        <end position="145"/>
    </location>
</feature>
<keyword evidence="5 8" id="KW-0812">Transmembrane</keyword>
<comment type="caution">
    <text evidence="10">The sequence shown here is derived from an EMBL/GenBank/DDBJ whole genome shotgun (WGS) entry which is preliminary data.</text>
</comment>
<proteinExistence type="predicted"/>
<feature type="transmembrane region" description="Helical" evidence="8">
    <location>
        <begin position="102"/>
        <end position="119"/>
    </location>
</feature>
<dbReference type="GO" id="GO:0016763">
    <property type="term" value="F:pentosyltransferase activity"/>
    <property type="evidence" value="ECO:0007669"/>
    <property type="project" value="TreeGrafter"/>
</dbReference>
<feature type="transmembrane region" description="Helical" evidence="8">
    <location>
        <begin position="394"/>
        <end position="413"/>
    </location>
</feature>
<dbReference type="Proteomes" id="UP000177050">
    <property type="component" value="Unassembled WGS sequence"/>
</dbReference>
<dbReference type="PANTHER" id="PTHR33908">
    <property type="entry name" value="MANNOSYLTRANSFERASE YKCB-RELATED"/>
    <property type="match status" value="1"/>
</dbReference>
<evidence type="ECO:0000256" key="1">
    <source>
        <dbReference type="ARBA" id="ARBA00004651"/>
    </source>
</evidence>
<feature type="transmembrane region" description="Helical" evidence="8">
    <location>
        <begin position="187"/>
        <end position="216"/>
    </location>
</feature>
<feature type="transmembrane region" description="Helical" evidence="8">
    <location>
        <begin position="228"/>
        <end position="249"/>
    </location>
</feature>
<evidence type="ECO:0000313" key="11">
    <source>
        <dbReference type="Proteomes" id="UP000177050"/>
    </source>
</evidence>
<reference evidence="10 11" key="1">
    <citation type="journal article" date="2016" name="Nat. Commun.">
        <title>Thousands of microbial genomes shed light on interconnected biogeochemical processes in an aquifer system.</title>
        <authorList>
            <person name="Anantharaman K."/>
            <person name="Brown C.T."/>
            <person name="Hug L.A."/>
            <person name="Sharon I."/>
            <person name="Castelle C.J."/>
            <person name="Probst A.J."/>
            <person name="Thomas B.C."/>
            <person name="Singh A."/>
            <person name="Wilkins M.J."/>
            <person name="Karaoz U."/>
            <person name="Brodie E.L."/>
            <person name="Williams K.H."/>
            <person name="Hubbard S.S."/>
            <person name="Banfield J.F."/>
        </authorList>
    </citation>
    <scope>NUCLEOTIDE SEQUENCE [LARGE SCALE GENOMIC DNA]</scope>
</reference>
<evidence type="ECO:0000256" key="3">
    <source>
        <dbReference type="ARBA" id="ARBA00022676"/>
    </source>
</evidence>
<feature type="transmembrane region" description="Helical" evidence="8">
    <location>
        <begin position="317"/>
        <end position="335"/>
    </location>
</feature>
<protein>
    <recommendedName>
        <fullName evidence="9">Glycosyltransferase RgtA/B/C/D-like domain-containing protein</fullName>
    </recommendedName>
</protein>
<evidence type="ECO:0000256" key="6">
    <source>
        <dbReference type="ARBA" id="ARBA00022989"/>
    </source>
</evidence>
<evidence type="ECO:0000256" key="5">
    <source>
        <dbReference type="ARBA" id="ARBA00022692"/>
    </source>
</evidence>
<dbReference type="Pfam" id="PF13231">
    <property type="entry name" value="PMT_2"/>
    <property type="match status" value="1"/>
</dbReference>
<sequence>MRKKFMLVFGLAFIIRLISLNQSLWLDEAITAKVIKQFTLFQISSLFSPTDFHPPLYYLFMKLWSTLFGVGEIALRLPSVIFSLLTGHAVFLIATRIRNQKFGLWAAALYLFNPLAVYYSQEARMYSLVTFLLAFAAYFGFELLRLHENTHKHRLNGHIYSLIDFIRQKLIRRDSVVSIFDIKEKRILLLFFNLFLILALWTFYGSIFFVASFLLLLLTKKRYKEVGITVVVLSVSFALQLPLLITQLHNAQVLQKEAQNWALVLGPATIKNLLLIPIKFAFGRISFYPKFLYYVIAGLWTSFVFSYVILGAFKAKRLAFIFSLPLLLGFIFSFFSPLMQYFRFLYLLPIMSILIAEGVEHYLSIKKKKGFLHFLHFFKKNQEKKLIHQIRENAIMEILIGIFLFLSLIYLFFPLHHREDWKSMAQVLPLNKTIYMILPSSDPLLYYRGLPVKELRNIETEWIFEKEIYIIPYTVPIYGFDYEGKLHNKGCYRKEKRVFHQVFFERWVCGFISSSCTHIQQG</sequence>
<accession>A0A1F7L0U7</accession>
<feature type="transmembrane region" description="Helical" evidence="8">
    <location>
        <begin position="73"/>
        <end position="95"/>
    </location>
</feature>
<organism evidence="10 11">
    <name type="scientific">Candidatus Roizmanbacteria bacterium RIFOXYD1_FULL_38_12</name>
    <dbReference type="NCBI Taxonomy" id="1802093"/>
    <lineage>
        <taxon>Bacteria</taxon>
        <taxon>Candidatus Roizmaniibacteriota</taxon>
    </lineage>
</organism>
<keyword evidence="2" id="KW-1003">Cell membrane</keyword>